<sequence>MSRVKLTVDTVDMVHVEIDGIDAGVFDNIDGGKYSWFPCRTDQLSGDHIIEIGKALNEYNKQQNQPV</sequence>
<comment type="caution">
    <text evidence="1">The sequence shown here is derived from an EMBL/GenBank/DDBJ whole genome shotgun (WGS) entry which is preliminary data.</text>
</comment>
<dbReference type="EMBL" id="VUAA01000010">
    <property type="protein sequence ID" value="KAA1254764.1"/>
    <property type="molecule type" value="Genomic_DNA"/>
</dbReference>
<evidence type="ECO:0000313" key="2">
    <source>
        <dbReference type="Proteomes" id="UP000323225"/>
    </source>
</evidence>
<evidence type="ECO:0000313" key="1">
    <source>
        <dbReference type="EMBL" id="KAA1254764.1"/>
    </source>
</evidence>
<protein>
    <submittedName>
        <fullName evidence="1">Uncharacterized protein</fullName>
    </submittedName>
</protein>
<reference evidence="1 2" key="1">
    <citation type="submission" date="2019-09" db="EMBL/GenBank/DDBJ databases">
        <authorList>
            <person name="Kritzky A."/>
            <person name="Schelkanova E.Y."/>
            <person name="Alkhova Z.V."/>
            <person name="Smirnova N.I."/>
        </authorList>
    </citation>
    <scope>NUCLEOTIDE SEQUENCE [LARGE SCALE GENOMIC DNA]</scope>
    <source>
        <strain evidence="1 2">M1526</strain>
    </source>
</reference>
<organism evidence="1 2">
    <name type="scientific">Vibrio cholerae</name>
    <dbReference type="NCBI Taxonomy" id="666"/>
    <lineage>
        <taxon>Bacteria</taxon>
        <taxon>Pseudomonadati</taxon>
        <taxon>Pseudomonadota</taxon>
        <taxon>Gammaproteobacteria</taxon>
        <taxon>Vibrionales</taxon>
        <taxon>Vibrionaceae</taxon>
        <taxon>Vibrio</taxon>
    </lineage>
</organism>
<proteinExistence type="predicted"/>
<name>A0A5B1C5M9_VIBCL</name>
<dbReference type="Proteomes" id="UP000323225">
    <property type="component" value="Unassembled WGS sequence"/>
</dbReference>
<dbReference type="AlphaFoldDB" id="A0A5B1C5M9"/>
<accession>A0A5B1C5M9</accession>
<gene>
    <name evidence="1" type="ORF">F0M16_10885</name>
</gene>